<keyword evidence="3 7" id="KW-0812">Transmembrane</keyword>
<keyword evidence="4 7" id="KW-1133">Transmembrane helix</keyword>
<reference evidence="9 10" key="1">
    <citation type="submission" date="2019-05" db="EMBL/GenBank/DDBJ databases">
        <title>Another draft genome of Portunus trituberculatus and its Hox gene families provides insights of decapod evolution.</title>
        <authorList>
            <person name="Jeong J.-H."/>
            <person name="Song I."/>
            <person name="Kim S."/>
            <person name="Choi T."/>
            <person name="Kim D."/>
            <person name="Ryu S."/>
            <person name="Kim W."/>
        </authorList>
    </citation>
    <scope>NUCLEOTIDE SEQUENCE [LARGE SCALE GENOMIC DNA]</scope>
    <source>
        <tissue evidence="9">Muscle</tissue>
    </source>
</reference>
<evidence type="ECO:0000256" key="1">
    <source>
        <dbReference type="ARBA" id="ARBA00004141"/>
    </source>
</evidence>
<accession>A0A5B7DUZ7</accession>
<dbReference type="AlphaFoldDB" id="A0A5B7DUZ7"/>
<dbReference type="SUPFAM" id="SSF82866">
    <property type="entry name" value="Multidrug efflux transporter AcrB transmembrane domain"/>
    <property type="match status" value="1"/>
</dbReference>
<dbReference type="Proteomes" id="UP000324222">
    <property type="component" value="Unassembled WGS sequence"/>
</dbReference>
<evidence type="ECO:0000256" key="4">
    <source>
        <dbReference type="ARBA" id="ARBA00022989"/>
    </source>
</evidence>
<keyword evidence="5 7" id="KW-0472">Membrane</keyword>
<feature type="transmembrane region" description="Helical" evidence="7">
    <location>
        <begin position="365"/>
        <end position="387"/>
    </location>
</feature>
<gene>
    <name evidence="9" type="primary">PTCHD3</name>
    <name evidence="9" type="ORF">E2C01_018639</name>
</gene>
<dbReference type="InterPro" id="IPR003392">
    <property type="entry name" value="PTHD_SSD"/>
</dbReference>
<sequence>MFVYYLVQSEGDGTRGLCKMGYCPAPPCTQRRPPSLVTMTGQPLCEEGRSAEAPPASAAASSSSSSSSCCFCKGPCSRSLRHIMGCFLKKFDNFLNRTFYRLGYFIACHFGYFIIVPIFMTAILATGFQNIRYEDDPEYLFSPTTGFARRERAIIEENFFLNFSSDFHPSRMTRLGRFARLIIMARDEGTILRTDVWEDIKKLDNLVQSVSLEKDGRTLTFKDVCAIWDKKCYENTVLDLYDLMPDVESKQLNLTYPFMLNPNTFEPLLFSHYMGGVNVTDYNVMESAKALAARWEEELLKAMEDLEFETITVARFVSHTLETELENNTNSVVPFFGVTITIMLLFSIGSVMMGDWVRTKPWLGFIGVLSAALSCCAAFGFLIYLGVEFIGINMAAPFLMLGKCDYSVSCIVLPCAVSRCDERRAVFSFHGKSTFR</sequence>
<keyword evidence="10" id="KW-1185">Reference proteome</keyword>
<feature type="transmembrane region" description="Helical" evidence="7">
    <location>
        <begin position="332"/>
        <end position="353"/>
    </location>
</feature>
<evidence type="ECO:0000256" key="3">
    <source>
        <dbReference type="ARBA" id="ARBA00022692"/>
    </source>
</evidence>
<evidence type="ECO:0000313" key="10">
    <source>
        <dbReference type="Proteomes" id="UP000324222"/>
    </source>
</evidence>
<dbReference type="GO" id="GO:0005886">
    <property type="term" value="C:plasma membrane"/>
    <property type="evidence" value="ECO:0007669"/>
    <property type="project" value="TreeGrafter"/>
</dbReference>
<evidence type="ECO:0000256" key="5">
    <source>
        <dbReference type="ARBA" id="ARBA00023136"/>
    </source>
</evidence>
<feature type="transmembrane region" description="Helical" evidence="7">
    <location>
        <begin position="102"/>
        <end position="125"/>
    </location>
</feature>
<evidence type="ECO:0000259" key="8">
    <source>
        <dbReference type="PROSITE" id="PS50156"/>
    </source>
</evidence>
<comment type="subcellular location">
    <subcellularLocation>
        <location evidence="1">Membrane</location>
        <topology evidence="1">Multi-pass membrane protein</topology>
    </subcellularLocation>
</comment>
<keyword evidence="6" id="KW-0325">Glycoprotein</keyword>
<evidence type="ECO:0000313" key="9">
    <source>
        <dbReference type="EMBL" id="MPC25521.1"/>
    </source>
</evidence>
<dbReference type="OrthoDB" id="6505774at2759"/>
<comment type="caution">
    <text evidence="9">The sequence shown here is derived from an EMBL/GenBank/DDBJ whole genome shotgun (WGS) entry which is preliminary data.</text>
</comment>
<evidence type="ECO:0000256" key="2">
    <source>
        <dbReference type="ARBA" id="ARBA00005585"/>
    </source>
</evidence>
<name>A0A5B7DUZ7_PORTR</name>
<dbReference type="GO" id="GO:0030659">
    <property type="term" value="C:cytoplasmic vesicle membrane"/>
    <property type="evidence" value="ECO:0007669"/>
    <property type="project" value="TreeGrafter"/>
</dbReference>
<dbReference type="Pfam" id="PF02460">
    <property type="entry name" value="Patched"/>
    <property type="match status" value="1"/>
</dbReference>
<dbReference type="InterPro" id="IPR000731">
    <property type="entry name" value="SSD"/>
</dbReference>
<dbReference type="InterPro" id="IPR051697">
    <property type="entry name" value="Patched_domain-protein"/>
</dbReference>
<evidence type="ECO:0000256" key="6">
    <source>
        <dbReference type="ARBA" id="ARBA00023180"/>
    </source>
</evidence>
<organism evidence="9 10">
    <name type="scientific">Portunus trituberculatus</name>
    <name type="common">Swimming crab</name>
    <name type="synonym">Neptunus trituberculatus</name>
    <dbReference type="NCBI Taxonomy" id="210409"/>
    <lineage>
        <taxon>Eukaryota</taxon>
        <taxon>Metazoa</taxon>
        <taxon>Ecdysozoa</taxon>
        <taxon>Arthropoda</taxon>
        <taxon>Crustacea</taxon>
        <taxon>Multicrustacea</taxon>
        <taxon>Malacostraca</taxon>
        <taxon>Eumalacostraca</taxon>
        <taxon>Eucarida</taxon>
        <taxon>Decapoda</taxon>
        <taxon>Pleocyemata</taxon>
        <taxon>Brachyura</taxon>
        <taxon>Eubrachyura</taxon>
        <taxon>Portunoidea</taxon>
        <taxon>Portunidae</taxon>
        <taxon>Portuninae</taxon>
        <taxon>Portunus</taxon>
    </lineage>
</organism>
<feature type="domain" description="SSD" evidence="8">
    <location>
        <begin position="332"/>
        <end position="401"/>
    </location>
</feature>
<dbReference type="PROSITE" id="PS50156">
    <property type="entry name" value="SSD"/>
    <property type="match status" value="1"/>
</dbReference>
<evidence type="ECO:0000256" key="7">
    <source>
        <dbReference type="SAM" id="Phobius"/>
    </source>
</evidence>
<protein>
    <submittedName>
        <fullName evidence="9">Patched domain-containing protein 3</fullName>
    </submittedName>
</protein>
<dbReference type="EMBL" id="VSRR010001474">
    <property type="protein sequence ID" value="MPC25521.1"/>
    <property type="molecule type" value="Genomic_DNA"/>
</dbReference>
<proteinExistence type="inferred from homology"/>
<comment type="similarity">
    <text evidence="2">Belongs to the patched family.</text>
</comment>
<dbReference type="PANTHER" id="PTHR10796">
    <property type="entry name" value="PATCHED-RELATED"/>
    <property type="match status" value="1"/>
</dbReference>
<dbReference type="PANTHER" id="PTHR10796:SF92">
    <property type="entry name" value="PATCHED-RELATED, ISOFORM A"/>
    <property type="match status" value="1"/>
</dbReference>